<dbReference type="Pfam" id="PF14082">
    <property type="entry name" value="SduA_C"/>
    <property type="match status" value="1"/>
</dbReference>
<accession>S2KNY4</accession>
<comment type="caution">
    <text evidence="2">The sequence shown here is derived from an EMBL/GenBank/DDBJ whole genome shotgun (WGS) entry which is preliminary data.</text>
</comment>
<evidence type="ECO:0000259" key="1">
    <source>
        <dbReference type="Pfam" id="PF14082"/>
    </source>
</evidence>
<dbReference type="PATRIC" id="fig|1121939.11.peg.2335"/>
<gene>
    <name evidence="2" type="ORF">L861_15805</name>
</gene>
<sequence length="460" mass="51996">MLMARLFPNDFSPEDLDIEIEEIFPNCTEVFYLPSQADLDLAGRGSEAPRQLRKKIAVFNGKGGYISVYPIYTLPTHPDYLNQKYPQIEEIRLLFDIDIVPYTKDDVLSALEGMPAGFVKDVRYGLGLIKDFRFIISAVEEQTKSKVLVLCDEETRDKDDGRFCLSWGDYDEMRRDCNRITERARKAARISKSAATYNRLAYLLGNEQKPLPIANDSISKMLSIKISDTDKQAAMNLIVGDKSAIEQTDTVTLSRLKNDIELVSLEVLIKKYEELLSKSAREETWQKLFNDNPFILNLAFGYPAIKISGQASVGGKHLSGDGEKITDFLLKNGVTNNLAIVEIKKPSSMLLNKTQYRGAVFSASKELTGSVTQVLDQCYQLQKNISTIKVDSRIYDIESYAIHCILIIGTMPTDENQKKSLEIYRRNSKNVQIITFDEMLVKLKQLHCFLSDDDNSGVAQ</sequence>
<feature type="domain" description="Shedu protein SduA C-terminal" evidence="1">
    <location>
        <begin position="280"/>
        <end position="440"/>
    </location>
</feature>
<dbReference type="Proteomes" id="UP000014463">
    <property type="component" value="Unassembled WGS sequence"/>
</dbReference>
<protein>
    <recommendedName>
        <fullName evidence="1">Shedu protein SduA C-terminal domain-containing protein</fullName>
    </recommendedName>
</protein>
<reference evidence="2 3" key="1">
    <citation type="journal article" date="2013" name="Genome Announc.">
        <title>Draft genome sequence of the moderately halophilic gammaproteobacterium Halomonas anticariensis FP35.</title>
        <authorList>
            <person name="Tahrioui A."/>
            <person name="Quesada E."/>
            <person name="Llamas I."/>
        </authorList>
    </citation>
    <scope>NUCLEOTIDE SEQUENCE [LARGE SCALE GENOMIC DNA]</scope>
    <source>
        <strain evidence="3">DSM 16096 / CECT 5854 / LMG 22089 / FP35</strain>
    </source>
</reference>
<proteinExistence type="predicted"/>
<dbReference type="STRING" id="1121939.L861_15805"/>
<dbReference type="eggNOG" id="ENOG502Z9SP">
    <property type="taxonomic scope" value="Bacteria"/>
</dbReference>
<keyword evidence="3" id="KW-1185">Reference proteome</keyword>
<dbReference type="InterPro" id="IPR025359">
    <property type="entry name" value="SduA_C"/>
</dbReference>
<dbReference type="EMBL" id="ASTJ01000026">
    <property type="protein sequence ID" value="EPC02173.1"/>
    <property type="molecule type" value="Genomic_DNA"/>
</dbReference>
<organism evidence="2 3">
    <name type="scientific">Litchfieldella anticariensis (strain DSM 16096 / CECT 5854 / CIP 108499 / LMG 22089 / FP35)</name>
    <name type="common">Halomonas anticariensis</name>
    <dbReference type="NCBI Taxonomy" id="1121939"/>
    <lineage>
        <taxon>Bacteria</taxon>
        <taxon>Pseudomonadati</taxon>
        <taxon>Pseudomonadota</taxon>
        <taxon>Gammaproteobacteria</taxon>
        <taxon>Oceanospirillales</taxon>
        <taxon>Halomonadaceae</taxon>
        <taxon>Litchfieldella</taxon>
    </lineage>
</organism>
<evidence type="ECO:0000313" key="2">
    <source>
        <dbReference type="EMBL" id="EPC02173.1"/>
    </source>
</evidence>
<dbReference type="AlphaFoldDB" id="S2KNY4"/>
<name>S2KNY4_LITA3</name>
<evidence type="ECO:0000313" key="3">
    <source>
        <dbReference type="Proteomes" id="UP000014463"/>
    </source>
</evidence>